<feature type="transmembrane region" description="Helical" evidence="7">
    <location>
        <begin position="21"/>
        <end position="42"/>
    </location>
</feature>
<dbReference type="EMBL" id="JAFEUM010000005">
    <property type="protein sequence ID" value="MBM7037398.1"/>
    <property type="molecule type" value="Genomic_DNA"/>
</dbReference>
<evidence type="ECO:0000256" key="3">
    <source>
        <dbReference type="ARBA" id="ARBA00022475"/>
    </source>
</evidence>
<evidence type="ECO:0000256" key="7">
    <source>
        <dbReference type="RuleBase" id="RU363032"/>
    </source>
</evidence>
<dbReference type="PROSITE" id="PS50928">
    <property type="entry name" value="ABC_TM1"/>
    <property type="match status" value="1"/>
</dbReference>
<feature type="transmembrane region" description="Helical" evidence="7">
    <location>
        <begin position="250"/>
        <end position="271"/>
    </location>
</feature>
<dbReference type="Gene3D" id="1.10.3720.10">
    <property type="entry name" value="MetI-like"/>
    <property type="match status" value="1"/>
</dbReference>
<evidence type="ECO:0000256" key="1">
    <source>
        <dbReference type="ARBA" id="ARBA00004651"/>
    </source>
</evidence>
<dbReference type="RefSeq" id="WP_205158931.1">
    <property type="nucleotide sequence ID" value="NZ_JAFEUM010000005.1"/>
</dbReference>
<dbReference type="PANTHER" id="PTHR43386">
    <property type="entry name" value="OLIGOPEPTIDE TRANSPORT SYSTEM PERMEASE PROTEIN APPC"/>
    <property type="match status" value="1"/>
</dbReference>
<keyword evidence="6 7" id="KW-0472">Membrane</keyword>
<evidence type="ECO:0000313" key="9">
    <source>
        <dbReference type="EMBL" id="MBM7037398.1"/>
    </source>
</evidence>
<keyword evidence="2 7" id="KW-0813">Transport</keyword>
<feature type="transmembrane region" description="Helical" evidence="7">
    <location>
        <begin position="190"/>
        <end position="211"/>
    </location>
</feature>
<evidence type="ECO:0000256" key="2">
    <source>
        <dbReference type="ARBA" id="ARBA00022448"/>
    </source>
</evidence>
<feature type="transmembrane region" description="Helical" evidence="7">
    <location>
        <begin position="78"/>
        <end position="104"/>
    </location>
</feature>
<dbReference type="SUPFAM" id="SSF161098">
    <property type="entry name" value="MetI-like"/>
    <property type="match status" value="1"/>
</dbReference>
<keyword evidence="5 7" id="KW-1133">Transmembrane helix</keyword>
<evidence type="ECO:0000256" key="6">
    <source>
        <dbReference type="ARBA" id="ARBA00023136"/>
    </source>
</evidence>
<evidence type="ECO:0000259" key="8">
    <source>
        <dbReference type="PROSITE" id="PS50928"/>
    </source>
</evidence>
<comment type="similarity">
    <text evidence="7">Belongs to the binding-protein-dependent transport system permease family.</text>
</comment>
<organism evidence="9 10">
    <name type="scientific">Vibrio ulleungensis</name>
    <dbReference type="NCBI Taxonomy" id="2807619"/>
    <lineage>
        <taxon>Bacteria</taxon>
        <taxon>Pseudomonadati</taxon>
        <taxon>Pseudomonadota</taxon>
        <taxon>Gammaproteobacteria</taxon>
        <taxon>Vibrionales</taxon>
        <taxon>Vibrionaceae</taxon>
        <taxon>Vibrio</taxon>
    </lineage>
</organism>
<keyword evidence="3" id="KW-1003">Cell membrane</keyword>
<dbReference type="Pfam" id="PF00528">
    <property type="entry name" value="BPD_transp_1"/>
    <property type="match status" value="1"/>
</dbReference>
<dbReference type="PANTHER" id="PTHR43386:SF1">
    <property type="entry name" value="D,D-DIPEPTIDE TRANSPORT SYSTEM PERMEASE PROTEIN DDPC-RELATED"/>
    <property type="match status" value="1"/>
</dbReference>
<protein>
    <submittedName>
        <fullName evidence="9">ABC transporter permease</fullName>
    </submittedName>
</protein>
<keyword evidence="4 7" id="KW-0812">Transmembrane</keyword>
<dbReference type="Proteomes" id="UP000809621">
    <property type="component" value="Unassembled WGS sequence"/>
</dbReference>
<evidence type="ECO:0000313" key="10">
    <source>
        <dbReference type="Proteomes" id="UP000809621"/>
    </source>
</evidence>
<dbReference type="InterPro" id="IPR035906">
    <property type="entry name" value="MetI-like_sf"/>
</dbReference>
<feature type="transmembrane region" description="Helical" evidence="7">
    <location>
        <begin position="111"/>
        <end position="135"/>
    </location>
</feature>
<dbReference type="CDD" id="cd06261">
    <property type="entry name" value="TM_PBP2"/>
    <property type="match status" value="1"/>
</dbReference>
<comment type="caution">
    <text evidence="9">The sequence shown here is derived from an EMBL/GenBank/DDBJ whole genome shotgun (WGS) entry which is preliminary data.</text>
</comment>
<accession>A0ABS2HIP0</accession>
<feature type="transmembrane region" description="Helical" evidence="7">
    <location>
        <begin position="141"/>
        <end position="159"/>
    </location>
</feature>
<evidence type="ECO:0000256" key="5">
    <source>
        <dbReference type="ARBA" id="ARBA00022989"/>
    </source>
</evidence>
<comment type="subcellular location">
    <subcellularLocation>
        <location evidence="1 7">Cell membrane</location>
        <topology evidence="1 7">Multi-pass membrane protein</topology>
    </subcellularLocation>
</comment>
<sequence length="310" mass="33826">MKFLKIAKQFFLDNPKAFIGIALVFTVVLMCTFAPLLTEYVASARVGRPHQPPSADHIMGTTRMGRDVWAQVLYGGRISLMVGLIAGTFVILMAMIVGITAGYFGGIVDNILSLITNIVMVIPSLPLMLVLAAFLNQVSPTVIAIIIGLTSWPWGARVLRSQTLAIRNRDFVHAAEVMGETKKRMLFAEVMPNMLSILASSFIGTVIYAVMTQATLEFIGLGDPLSVTWGGMLYNASQTSAIRIGAWWEILAPSVALTLVAIGLALINFSIDEISNPKLKAQRIMARFRREEKKAAKQAAKEQLKTAEQA</sequence>
<evidence type="ECO:0000256" key="4">
    <source>
        <dbReference type="ARBA" id="ARBA00022692"/>
    </source>
</evidence>
<keyword evidence="10" id="KW-1185">Reference proteome</keyword>
<gene>
    <name evidence="9" type="ORF">JQC93_13365</name>
</gene>
<dbReference type="InterPro" id="IPR050366">
    <property type="entry name" value="BP-dependent_transpt_permease"/>
</dbReference>
<proteinExistence type="inferred from homology"/>
<dbReference type="InterPro" id="IPR000515">
    <property type="entry name" value="MetI-like"/>
</dbReference>
<name>A0ABS2HIP0_9VIBR</name>
<reference evidence="9 10" key="1">
    <citation type="submission" date="2021-02" db="EMBL/GenBank/DDBJ databases">
        <authorList>
            <person name="Park J.-S."/>
        </authorList>
    </citation>
    <scope>NUCLEOTIDE SEQUENCE [LARGE SCALE GENOMIC DNA]</scope>
    <source>
        <strain evidence="9 10">188UL20-2</strain>
    </source>
</reference>
<feature type="domain" description="ABC transmembrane type-1" evidence="8">
    <location>
        <begin position="80"/>
        <end position="268"/>
    </location>
</feature>